<evidence type="ECO:0000256" key="1">
    <source>
        <dbReference type="ARBA" id="ARBA00005725"/>
    </source>
</evidence>
<dbReference type="Pfam" id="PF13460">
    <property type="entry name" value="NAD_binding_10"/>
    <property type="match status" value="1"/>
</dbReference>
<dbReference type="Proteomes" id="UP001197093">
    <property type="component" value="Unassembled WGS sequence"/>
</dbReference>
<dbReference type="InterPro" id="IPR016040">
    <property type="entry name" value="NAD(P)-bd_dom"/>
</dbReference>
<feature type="domain" description="NAD(P)-binding" evidence="4">
    <location>
        <begin position="18"/>
        <end position="143"/>
    </location>
</feature>
<dbReference type="Gene3D" id="3.40.50.720">
    <property type="entry name" value="NAD(P)-binding Rossmann-like Domain"/>
    <property type="match status" value="1"/>
</dbReference>
<dbReference type="PANTHER" id="PTHR47706:SF4">
    <property type="entry name" value="NMRA-LIKE DOMAIN-CONTAINING PROTEIN"/>
    <property type="match status" value="1"/>
</dbReference>
<accession>A0AAD4EVB3</accession>
<reference evidence="5" key="1">
    <citation type="submission" date="2023-02" db="EMBL/GenBank/DDBJ databases">
        <authorList>
            <person name="Palmer J.M."/>
        </authorList>
    </citation>
    <scope>NUCLEOTIDE SEQUENCE</scope>
    <source>
        <strain evidence="5">FW57</strain>
    </source>
</reference>
<keyword evidence="6" id="KW-1185">Reference proteome</keyword>
<dbReference type="InterPro" id="IPR036291">
    <property type="entry name" value="NAD(P)-bd_dom_sf"/>
</dbReference>
<dbReference type="EMBL" id="JAHCVI010000003">
    <property type="protein sequence ID" value="KAG7288283.1"/>
    <property type="molecule type" value="Genomic_DNA"/>
</dbReference>
<evidence type="ECO:0000313" key="6">
    <source>
        <dbReference type="Proteomes" id="UP001197093"/>
    </source>
</evidence>
<keyword evidence="2" id="KW-0521">NADP</keyword>
<proteinExistence type="inferred from homology"/>
<comment type="similarity">
    <text evidence="1">Belongs to the NmrA-type oxidoreductase family. Isoflavone reductase subfamily.</text>
</comment>
<gene>
    <name evidence="5" type="ORF">NEMBOFW57_007814</name>
</gene>
<name>A0AAD4EVB3_9PEZI</name>
<evidence type="ECO:0000259" key="4">
    <source>
        <dbReference type="Pfam" id="PF13460"/>
    </source>
</evidence>
<evidence type="ECO:0000313" key="5">
    <source>
        <dbReference type="EMBL" id="KAG7288283.1"/>
    </source>
</evidence>
<evidence type="ECO:0000256" key="3">
    <source>
        <dbReference type="ARBA" id="ARBA00023002"/>
    </source>
</evidence>
<dbReference type="AlphaFoldDB" id="A0AAD4EVB3"/>
<keyword evidence="3" id="KW-0560">Oxidoreductase</keyword>
<dbReference type="InterPro" id="IPR051609">
    <property type="entry name" value="NmrA/Isoflavone_reductase-like"/>
</dbReference>
<protein>
    <recommendedName>
        <fullName evidence="4">NAD(P)-binding domain-containing protein</fullName>
    </recommendedName>
</protein>
<dbReference type="GO" id="GO:0016491">
    <property type="term" value="F:oxidoreductase activity"/>
    <property type="evidence" value="ECO:0007669"/>
    <property type="project" value="UniProtKB-KW"/>
</dbReference>
<evidence type="ECO:0000256" key="2">
    <source>
        <dbReference type="ARBA" id="ARBA00022857"/>
    </source>
</evidence>
<dbReference type="PANTHER" id="PTHR47706">
    <property type="entry name" value="NMRA-LIKE FAMILY PROTEIN"/>
    <property type="match status" value="1"/>
</dbReference>
<dbReference type="SUPFAM" id="SSF51735">
    <property type="entry name" value="NAD(P)-binding Rossmann-fold domains"/>
    <property type="match status" value="1"/>
</dbReference>
<sequence length="234" mass="26010">MVKIAVAGPGRKYLQPPKVAHEIIDGLLATGKHEITLLARKDPTPELEIEGTTWVKVDYLDRPSLVKALTGVHTVLSFIVAHKDIDNVTQKALIDASIEAGVKRIAPSEWALAKFDNLDWYHNKLVIREYLKEKNKNGKVIEYTLFQPDNRVSYTAIADFVNIVVKAIAYEGEWPKVGGINGQTLSLADEIAIARESGSDVGTGKPYEIETLDVEDLRAGIIKPRGCRFWPIRP</sequence>
<comment type="caution">
    <text evidence="5">The sequence shown here is derived from an EMBL/GenBank/DDBJ whole genome shotgun (WGS) entry which is preliminary data.</text>
</comment>
<organism evidence="5 6">
    <name type="scientific">Staphylotrichum longicolle</name>
    <dbReference type="NCBI Taxonomy" id="669026"/>
    <lineage>
        <taxon>Eukaryota</taxon>
        <taxon>Fungi</taxon>
        <taxon>Dikarya</taxon>
        <taxon>Ascomycota</taxon>
        <taxon>Pezizomycotina</taxon>
        <taxon>Sordariomycetes</taxon>
        <taxon>Sordariomycetidae</taxon>
        <taxon>Sordariales</taxon>
        <taxon>Chaetomiaceae</taxon>
        <taxon>Staphylotrichum</taxon>
    </lineage>
</organism>